<evidence type="ECO:0000313" key="3">
    <source>
        <dbReference type="EMBL" id="GCC44900.1"/>
    </source>
</evidence>
<feature type="region of interest" description="Disordered" evidence="1">
    <location>
        <begin position="111"/>
        <end position="137"/>
    </location>
</feature>
<keyword evidence="2" id="KW-0732">Signal</keyword>
<evidence type="ECO:0008006" key="5">
    <source>
        <dbReference type="Google" id="ProtNLM"/>
    </source>
</evidence>
<comment type="caution">
    <text evidence="3">The sequence shown here is derived from an EMBL/GenBank/DDBJ whole genome shotgun (WGS) entry which is preliminary data.</text>
</comment>
<accession>A0A401TQD2</accession>
<feature type="chain" id="PRO_5019075605" description="Peptidase S8 pro-domain domain-containing protein" evidence="2">
    <location>
        <begin position="24"/>
        <end position="174"/>
    </location>
</feature>
<feature type="signal peptide" evidence="2">
    <location>
        <begin position="1"/>
        <end position="23"/>
    </location>
</feature>
<keyword evidence="4" id="KW-1185">Reference proteome</keyword>
<dbReference type="AlphaFoldDB" id="A0A401TQD2"/>
<proteinExistence type="predicted"/>
<gene>
    <name evidence="3" type="ORF">chiPu_0028839</name>
</gene>
<feature type="compositionally biased region" description="Polar residues" evidence="1">
    <location>
        <begin position="125"/>
        <end position="137"/>
    </location>
</feature>
<reference evidence="3 4" key="1">
    <citation type="journal article" date="2018" name="Nat. Ecol. Evol.">
        <title>Shark genomes provide insights into elasmobranch evolution and the origin of vertebrates.</title>
        <authorList>
            <person name="Hara Y"/>
            <person name="Yamaguchi K"/>
            <person name="Onimaru K"/>
            <person name="Kadota M"/>
            <person name="Koyanagi M"/>
            <person name="Keeley SD"/>
            <person name="Tatsumi K"/>
            <person name="Tanaka K"/>
            <person name="Motone F"/>
            <person name="Kageyama Y"/>
            <person name="Nozu R"/>
            <person name="Adachi N"/>
            <person name="Nishimura O"/>
            <person name="Nakagawa R"/>
            <person name="Tanegashima C"/>
            <person name="Kiyatake I"/>
            <person name="Matsumoto R"/>
            <person name="Murakumo K"/>
            <person name="Nishida K"/>
            <person name="Terakita A"/>
            <person name="Kuratani S"/>
            <person name="Sato K"/>
            <person name="Hyodo S Kuraku.S."/>
        </authorList>
    </citation>
    <scope>NUCLEOTIDE SEQUENCE [LARGE SCALE GENOMIC DNA]</scope>
</reference>
<name>A0A401TQD2_CHIPU</name>
<dbReference type="Proteomes" id="UP000287033">
    <property type="component" value="Unassembled WGS sequence"/>
</dbReference>
<evidence type="ECO:0000256" key="2">
    <source>
        <dbReference type="SAM" id="SignalP"/>
    </source>
</evidence>
<dbReference type="STRING" id="137246.A0A401TQD2"/>
<dbReference type="EMBL" id="BEZZ01141714">
    <property type="protein sequence ID" value="GCC44900.1"/>
    <property type="molecule type" value="Genomic_DNA"/>
</dbReference>
<evidence type="ECO:0000313" key="4">
    <source>
        <dbReference type="Proteomes" id="UP000287033"/>
    </source>
</evidence>
<dbReference type="OrthoDB" id="200954at2759"/>
<protein>
    <recommendedName>
        <fullName evidence="5">Peptidase S8 pro-domain domain-containing protein</fullName>
    </recommendedName>
</protein>
<evidence type="ECO:0000256" key="1">
    <source>
        <dbReference type="SAM" id="MobiDB-lite"/>
    </source>
</evidence>
<organism evidence="3 4">
    <name type="scientific">Chiloscyllium punctatum</name>
    <name type="common">Brownbanded bambooshark</name>
    <name type="synonym">Hemiscyllium punctatum</name>
    <dbReference type="NCBI Taxonomy" id="137246"/>
    <lineage>
        <taxon>Eukaryota</taxon>
        <taxon>Metazoa</taxon>
        <taxon>Chordata</taxon>
        <taxon>Craniata</taxon>
        <taxon>Vertebrata</taxon>
        <taxon>Chondrichthyes</taxon>
        <taxon>Elasmobranchii</taxon>
        <taxon>Galeomorphii</taxon>
        <taxon>Galeoidea</taxon>
        <taxon>Orectolobiformes</taxon>
        <taxon>Hemiscylliidae</taxon>
        <taxon>Chiloscyllium</taxon>
    </lineage>
</organism>
<sequence length="174" mass="19360">MLWPAFLLGTLCIWAGWDQGCRAQAMGGEARSRETRSIPEAVKEQRYYLRRLFGNYGRHSQLSPEGLRRLFESLGLGQVQVVEIEHEGLGHGHVSHLDALDLQERRHVHSHTTEDHLSMLDRGSQDPTGAGTSIQGARVTTASSVRWVTASGTATTAYSCTSSLREWVLWEGQC</sequence>